<name>M1LXG7_9CLOT</name>
<feature type="region of interest" description="Disordered" evidence="1">
    <location>
        <begin position="118"/>
        <end position="147"/>
    </location>
</feature>
<evidence type="ECO:0000313" key="3">
    <source>
        <dbReference type="EMBL" id="AGF57960.1"/>
    </source>
</evidence>
<evidence type="ECO:0000313" key="4">
    <source>
        <dbReference type="Proteomes" id="UP000011728"/>
    </source>
</evidence>
<dbReference type="NCBIfam" id="TIGR01714">
    <property type="entry name" value="phage_rep_org_N"/>
    <property type="match status" value="1"/>
</dbReference>
<dbReference type="KEGG" id="csr:Cspa_c42070"/>
<gene>
    <name evidence="3" type="ORF">Cspa_c42070</name>
</gene>
<evidence type="ECO:0000256" key="1">
    <source>
        <dbReference type="SAM" id="MobiDB-lite"/>
    </source>
</evidence>
<evidence type="ECO:0000259" key="2">
    <source>
        <dbReference type="Pfam" id="PF09681"/>
    </source>
</evidence>
<dbReference type="InterPro" id="IPR010056">
    <property type="entry name" value="Phage_rep_org__N"/>
</dbReference>
<dbReference type="EMBL" id="CP004121">
    <property type="protein sequence ID" value="AGF57960.1"/>
    <property type="molecule type" value="Genomic_DNA"/>
</dbReference>
<proteinExistence type="predicted"/>
<dbReference type="HOGENOM" id="CLU_055973_4_0_9"/>
<dbReference type="eggNOG" id="ENOG5030GF2">
    <property type="taxonomic scope" value="Bacteria"/>
</dbReference>
<reference evidence="3 4" key="1">
    <citation type="submission" date="2013-02" db="EMBL/GenBank/DDBJ databases">
        <title>Genome sequence of Clostridium saccharoperbutylacetonicum N1-4(HMT).</title>
        <authorList>
            <person name="Poehlein A."/>
            <person name="Daniel R."/>
        </authorList>
    </citation>
    <scope>NUCLEOTIDE SEQUENCE [LARGE SCALE GENOMIC DNA]</scope>
    <source>
        <strain evidence="4">N1-4(HMT)</strain>
    </source>
</reference>
<feature type="domain" description="Phage replisome organiser N-terminal" evidence="2">
    <location>
        <begin position="6"/>
        <end position="124"/>
    </location>
</feature>
<dbReference type="OrthoDB" id="3199595at2"/>
<accession>M1LXG7</accession>
<dbReference type="RefSeq" id="WP_015394271.1">
    <property type="nucleotide sequence ID" value="NC_020291.1"/>
</dbReference>
<dbReference type="Proteomes" id="UP000011728">
    <property type="component" value="Chromosome"/>
</dbReference>
<keyword evidence="4" id="KW-1185">Reference proteome</keyword>
<protein>
    <submittedName>
        <fullName evidence="3">Phage replisome organizer, putative, N-terminal region</fullName>
    </submittedName>
</protein>
<feature type="compositionally biased region" description="Basic and acidic residues" evidence="1">
    <location>
        <begin position="126"/>
        <end position="143"/>
    </location>
</feature>
<organism evidence="3 4">
    <name type="scientific">Clostridium saccharoperbutylacetonicum N1-4(HMT)</name>
    <dbReference type="NCBI Taxonomy" id="931276"/>
    <lineage>
        <taxon>Bacteria</taxon>
        <taxon>Bacillati</taxon>
        <taxon>Bacillota</taxon>
        <taxon>Clostridia</taxon>
        <taxon>Eubacteriales</taxon>
        <taxon>Clostridiaceae</taxon>
        <taxon>Clostridium</taxon>
    </lineage>
</organism>
<dbReference type="PATRIC" id="fig|931276.5.peg.4238"/>
<dbReference type="Pfam" id="PF09681">
    <property type="entry name" value="Phage_rep_org_N"/>
    <property type="match status" value="1"/>
</dbReference>
<sequence length="260" mass="30038">MRERKYVKFRVDMPDDTKFKIIDMKPERDLIQYVWYRLVLLCGKVNLAGELYLSKNIPYTAKTLAIEFNRGVEQIELALDVLIGLEMVEITEHKVYYVKNFAKHQNIKVKEKTEADNKEVLANNRAQEDDNLKNEIQENDNNKSENQVNINEGESFFVSNANDNFETVKDIAKDEIHDNKNNEPENQVTTEEVAITTTNNLNDNIVMPLDREKGEKTRKRKKDNIINNTDEEDGVGEICTLTSGEFVLGKGDKIISAWTF</sequence>
<dbReference type="STRING" id="36745.CLSAP_39590"/>
<dbReference type="AlphaFoldDB" id="M1LXG7"/>